<dbReference type="PANTHER" id="PTHR12411">
    <property type="entry name" value="CYSTEINE PROTEASE FAMILY C1-RELATED"/>
    <property type="match status" value="1"/>
</dbReference>
<dbReference type="Pfam" id="PF00112">
    <property type="entry name" value="Peptidase_C1"/>
    <property type="match status" value="1"/>
</dbReference>
<comment type="similarity">
    <text evidence="1">Belongs to the peptidase C1 family.</text>
</comment>
<feature type="domain" description="Peptidase C1A papain C-terminal" evidence="3">
    <location>
        <begin position="149"/>
        <end position="354"/>
    </location>
</feature>
<dbReference type="GO" id="GO:0006508">
    <property type="term" value="P:proteolysis"/>
    <property type="evidence" value="ECO:0007669"/>
    <property type="project" value="InterPro"/>
</dbReference>
<evidence type="ECO:0000256" key="1">
    <source>
        <dbReference type="ARBA" id="ARBA00008455"/>
    </source>
</evidence>
<name>A0A396ZWT1_APHAT</name>
<organism evidence="4 5">
    <name type="scientific">Aphanomyces astaci</name>
    <name type="common">Crayfish plague agent</name>
    <dbReference type="NCBI Taxonomy" id="112090"/>
    <lineage>
        <taxon>Eukaryota</taxon>
        <taxon>Sar</taxon>
        <taxon>Stramenopiles</taxon>
        <taxon>Oomycota</taxon>
        <taxon>Saprolegniomycetes</taxon>
        <taxon>Saprolegniales</taxon>
        <taxon>Verrucalvaceae</taxon>
        <taxon>Aphanomyces</taxon>
    </lineage>
</organism>
<gene>
    <name evidence="4" type="ORF">DYB36_003765</name>
</gene>
<dbReference type="InterPro" id="IPR000668">
    <property type="entry name" value="Peptidase_C1A_C"/>
</dbReference>
<evidence type="ECO:0000313" key="4">
    <source>
        <dbReference type="EMBL" id="RHX99721.1"/>
    </source>
</evidence>
<dbReference type="VEuPathDB" id="FungiDB:H257_18772"/>
<dbReference type="Gene3D" id="3.90.70.10">
    <property type="entry name" value="Cysteine proteinases"/>
    <property type="match status" value="1"/>
</dbReference>
<proteinExistence type="inferred from homology"/>
<evidence type="ECO:0000313" key="5">
    <source>
        <dbReference type="Proteomes" id="UP000265427"/>
    </source>
</evidence>
<dbReference type="Proteomes" id="UP000265427">
    <property type="component" value="Unassembled WGS sequence"/>
</dbReference>
<dbReference type="GO" id="GO:0008234">
    <property type="term" value="F:cysteine-type peptidase activity"/>
    <property type="evidence" value="ECO:0007669"/>
    <property type="project" value="InterPro"/>
</dbReference>
<dbReference type="InterPro" id="IPR039417">
    <property type="entry name" value="Peptidase_C1A_papain-like"/>
</dbReference>
<protein>
    <recommendedName>
        <fullName evidence="3">Peptidase C1A papain C-terminal domain-containing protein</fullName>
    </recommendedName>
</protein>
<keyword evidence="2" id="KW-0865">Zymogen</keyword>
<dbReference type="SMART" id="SM00645">
    <property type="entry name" value="Pept_C1"/>
    <property type="match status" value="1"/>
</dbReference>
<accession>A0A396ZWT1</accession>
<comment type="caution">
    <text evidence="4">The sequence shown here is derived from an EMBL/GenBank/DDBJ whole genome shotgun (WGS) entry which is preliminary data.</text>
</comment>
<sequence>MKFGAFILASAAAARQSVMSLSSTEKAILGVELAEWENEFGLYATEHGLLPRAPATESPRTEGATVDDKSQRLLQLVVEGKLQRLLDTKFEAELAQEQNPDAVFSWKNPFALLNEAEFKRHVAISFERDGQQFLNGTNEVEVAPPASHREAAVDWSTRCNPPVRDQGECLSCWAHAAVGVAEAAHCIATGNLLSLSVQQVTSCSTKGGSAGCNTGFPSYAIDYAAEGLCLDSAWPYRGQTGTCNNQCTKQRLAIGTSARTSGESGLSNALYNQPVVVAVASANNVWKNYVRGVVTACPAARSDHVAIAVGYDGQSYKIKNSWGTRWGDGGYIYLRANAGGRGTCNVAERVSFPKLGASPYQPKPGCGNCNACYYPGDNSCLSDFNKADCEYYSAMYGTMWCAN</sequence>
<dbReference type="InterPro" id="IPR038765">
    <property type="entry name" value="Papain-like_cys_pep_sf"/>
</dbReference>
<dbReference type="InterPro" id="IPR013128">
    <property type="entry name" value="Peptidase_C1A"/>
</dbReference>
<dbReference type="EMBL" id="QUSZ01008960">
    <property type="protein sequence ID" value="RHX99721.1"/>
    <property type="molecule type" value="Genomic_DNA"/>
</dbReference>
<dbReference type="CDD" id="cd02248">
    <property type="entry name" value="Peptidase_C1A"/>
    <property type="match status" value="1"/>
</dbReference>
<evidence type="ECO:0000256" key="2">
    <source>
        <dbReference type="ARBA" id="ARBA00023145"/>
    </source>
</evidence>
<dbReference type="SUPFAM" id="SSF54001">
    <property type="entry name" value="Cysteine proteinases"/>
    <property type="match status" value="1"/>
</dbReference>
<evidence type="ECO:0000259" key="3">
    <source>
        <dbReference type="SMART" id="SM00645"/>
    </source>
</evidence>
<reference evidence="4 5" key="1">
    <citation type="submission" date="2018-08" db="EMBL/GenBank/DDBJ databases">
        <title>Aphanomyces genome sequencing and annotation.</title>
        <authorList>
            <person name="Minardi D."/>
            <person name="Oidtmann B."/>
            <person name="Van Der Giezen M."/>
            <person name="Studholme D.J."/>
        </authorList>
    </citation>
    <scope>NUCLEOTIDE SEQUENCE [LARGE SCALE GENOMIC DNA]</scope>
    <source>
        <strain evidence="4 5">Kv</strain>
    </source>
</reference>
<dbReference type="AlphaFoldDB" id="A0A396ZWT1"/>